<feature type="domain" description="Glycoside hydrolase family 65 C-terminal" evidence="6">
    <location>
        <begin position="686"/>
        <end position="746"/>
    </location>
</feature>
<dbReference type="InterPro" id="IPR037018">
    <property type="entry name" value="GH65_N"/>
</dbReference>
<dbReference type="SUPFAM" id="SSF74650">
    <property type="entry name" value="Galactose mutarotase-like"/>
    <property type="match status" value="1"/>
</dbReference>
<evidence type="ECO:0000259" key="6">
    <source>
        <dbReference type="Pfam" id="PF03633"/>
    </source>
</evidence>
<evidence type="ECO:0000256" key="3">
    <source>
        <dbReference type="PIRSR" id="PIRSR036289-51"/>
    </source>
</evidence>
<evidence type="ECO:0000313" key="8">
    <source>
        <dbReference type="EMBL" id="SEH16196.1"/>
    </source>
</evidence>
<dbReference type="STRING" id="29539.SAMN02745716_2110"/>
<dbReference type="InterPro" id="IPR005194">
    <property type="entry name" value="Glyco_hydro_65_C"/>
</dbReference>
<evidence type="ECO:0000256" key="1">
    <source>
        <dbReference type="ARBA" id="ARBA00006768"/>
    </source>
</evidence>
<feature type="region of interest" description="Disordered" evidence="4">
    <location>
        <begin position="751"/>
        <end position="783"/>
    </location>
</feature>
<dbReference type="GO" id="GO:0004553">
    <property type="term" value="F:hydrolase activity, hydrolyzing O-glycosyl compounds"/>
    <property type="evidence" value="ECO:0007669"/>
    <property type="project" value="TreeGrafter"/>
</dbReference>
<feature type="domain" description="Glycoside hydrolase family 65 N-terminal" evidence="7">
    <location>
        <begin position="11"/>
        <end position="265"/>
    </location>
</feature>
<dbReference type="PANTHER" id="PTHR11051">
    <property type="entry name" value="GLYCOSYL HYDROLASE-RELATED"/>
    <property type="match status" value="1"/>
</dbReference>
<keyword evidence="9" id="KW-1185">Reference proteome</keyword>
<dbReference type="SUPFAM" id="SSF48208">
    <property type="entry name" value="Six-hairpin glycosidases"/>
    <property type="match status" value="1"/>
</dbReference>
<dbReference type="Gene3D" id="2.70.98.40">
    <property type="entry name" value="Glycoside hydrolase, family 65, N-terminal domain"/>
    <property type="match status" value="1"/>
</dbReference>
<feature type="compositionally biased region" description="Basic and acidic residues" evidence="4">
    <location>
        <begin position="773"/>
        <end position="783"/>
    </location>
</feature>
<dbReference type="Pfam" id="PF03632">
    <property type="entry name" value="Glyco_hydro_65m"/>
    <property type="match status" value="1"/>
</dbReference>
<sequence length="783" mass="85121">MRPQLEPWVHRETGWPPDDAAHSETMLSLSNGHLGIRGTLDEGAPAALPGTYLAGFFETRPIPYAERGAGDPEIDQVLVNVTDGTRIALFVEGEPLDLRTGTLLEHERVLDLRAGMLVRTLRWRSPGGHEIAVRSRRLVSLARPEIAGIAYEAEAIGRPLRLTVASDLAVRALARRATDDPREGAVLPADTLVARCSEHERRRALLAHQTRRSGHVVAAGMDHELIAGDGFAETIEADGSLARWTLTGTAEARRPIRLAKLLAYHGAPDAEPGTLLATVRRSLDVGRALGFERLAAMQHAALDDVWAHADIELEGDAEVQHALRYALFQLHQNAACAEGHAIPAKGLTGPGYSGHTFWDTEMFVLPALSYCAPDHAENALRWRASTLPKAKAKARRLGLRGAAFAWRTIGGEECSGYLPAGTAAFHVNAAIAHAAARHAAVSGDERFEREVAAPLLVEIARMWASLGYHDDRRGGRFSIDGVTGPDEYSTLVDNNLYTNLMAQANLRAAAALVDRLGSEALGVEPGEVVAWRRAADAMTIPYDPELNIHLQDEDFTRHAPFDFAAVAPEQCPLLLHVPYFELYRRQVIKQPDLVLAMTVRGDAFTDEQKRRNFAYYEALTVRDSSLAAGTQAVMAAEVGDVQLAYDYLAEAILLDHHDTARNTADGLHLAALAGGWAAVINGLAGLREDADRLSFAPRLPDGIPRLAFPLTYRGRRLRVEITPSDAPYAIESGDAIEVTHWGDVLQVRPGQPAAARIAPAKPAPTLRQPPGRAPERRRPTSLS</sequence>
<evidence type="ECO:0000256" key="2">
    <source>
        <dbReference type="PIRSR" id="PIRSR036289-50"/>
    </source>
</evidence>
<dbReference type="Gene3D" id="1.50.10.10">
    <property type="match status" value="1"/>
</dbReference>
<dbReference type="OrthoDB" id="9816160at2"/>
<evidence type="ECO:0000259" key="5">
    <source>
        <dbReference type="Pfam" id="PF03632"/>
    </source>
</evidence>
<dbReference type="PANTHER" id="PTHR11051:SF13">
    <property type="entry name" value="GLYCOSYL TRANSFERASE"/>
    <property type="match status" value="1"/>
</dbReference>
<gene>
    <name evidence="8" type="ORF">SAMN02745716_2110</name>
</gene>
<dbReference type="InterPro" id="IPR017045">
    <property type="entry name" value="Malt_Pase/Glycosyl_Hdrlase"/>
</dbReference>
<protein>
    <submittedName>
        <fullName evidence="8">Alpha,alpha-trehalose phosphorylase</fullName>
    </submittedName>
</protein>
<proteinExistence type="inferred from homology"/>
<comment type="similarity">
    <text evidence="1">Belongs to the glycosyl hydrolase 65 family.</text>
</comment>
<dbReference type="GO" id="GO:0005975">
    <property type="term" value="P:carbohydrate metabolic process"/>
    <property type="evidence" value="ECO:0007669"/>
    <property type="project" value="InterPro"/>
</dbReference>
<dbReference type="AlphaFoldDB" id="A0A1H6FZG1"/>
<feature type="binding site" evidence="3">
    <location>
        <begin position="589"/>
        <end position="590"/>
    </location>
    <ligand>
        <name>substrate</name>
    </ligand>
</feature>
<evidence type="ECO:0000259" key="7">
    <source>
        <dbReference type="Pfam" id="PF03636"/>
    </source>
</evidence>
<dbReference type="InterPro" id="IPR005195">
    <property type="entry name" value="Glyco_hydro_65_M"/>
</dbReference>
<feature type="binding site" evidence="3">
    <location>
        <begin position="358"/>
        <end position="359"/>
    </location>
    <ligand>
        <name>substrate</name>
    </ligand>
</feature>
<feature type="domain" description="Glycoside hydrolase family 65 central catalytic" evidence="5">
    <location>
        <begin position="324"/>
        <end position="676"/>
    </location>
</feature>
<evidence type="ECO:0000313" key="9">
    <source>
        <dbReference type="Proteomes" id="UP000222056"/>
    </source>
</evidence>
<organism evidence="8 9">
    <name type="scientific">Thermoleophilum album</name>
    <dbReference type="NCBI Taxonomy" id="29539"/>
    <lineage>
        <taxon>Bacteria</taxon>
        <taxon>Bacillati</taxon>
        <taxon>Actinomycetota</taxon>
        <taxon>Thermoleophilia</taxon>
        <taxon>Thermoleophilales</taxon>
        <taxon>Thermoleophilaceae</taxon>
        <taxon>Thermoleophilum</taxon>
    </lineage>
</organism>
<accession>A0A1H6FZG1</accession>
<dbReference type="EMBL" id="FNWJ01000003">
    <property type="protein sequence ID" value="SEH16196.1"/>
    <property type="molecule type" value="Genomic_DNA"/>
</dbReference>
<dbReference type="Proteomes" id="UP000222056">
    <property type="component" value="Unassembled WGS sequence"/>
</dbReference>
<dbReference type="Gene3D" id="2.60.420.10">
    <property type="entry name" value="Maltose phosphorylase, domain 3"/>
    <property type="match status" value="1"/>
</dbReference>
<dbReference type="InterPro" id="IPR005196">
    <property type="entry name" value="Glyco_hydro_65_N"/>
</dbReference>
<dbReference type="PIRSF" id="PIRSF036289">
    <property type="entry name" value="Glycosyl_hydrolase_malt_phosph"/>
    <property type="match status" value="1"/>
</dbReference>
<dbReference type="InterPro" id="IPR012341">
    <property type="entry name" value="6hp_glycosidase-like_sf"/>
</dbReference>
<dbReference type="GO" id="GO:0016757">
    <property type="term" value="F:glycosyltransferase activity"/>
    <property type="evidence" value="ECO:0007669"/>
    <property type="project" value="UniProtKB-ARBA"/>
</dbReference>
<dbReference type="Pfam" id="PF03633">
    <property type="entry name" value="Glyco_hydro_65C"/>
    <property type="match status" value="1"/>
</dbReference>
<dbReference type="Pfam" id="PF03636">
    <property type="entry name" value="Glyco_hydro_65N"/>
    <property type="match status" value="1"/>
</dbReference>
<name>A0A1H6FZG1_THEAL</name>
<evidence type="ECO:0000256" key="4">
    <source>
        <dbReference type="SAM" id="MobiDB-lite"/>
    </source>
</evidence>
<dbReference type="InterPro" id="IPR011013">
    <property type="entry name" value="Gal_mutarotase_sf_dom"/>
</dbReference>
<dbReference type="InterPro" id="IPR008928">
    <property type="entry name" value="6-hairpin_glycosidase_sf"/>
</dbReference>
<dbReference type="RefSeq" id="WP_093119036.1">
    <property type="nucleotide sequence ID" value="NZ_FNWJ01000003.1"/>
</dbReference>
<feature type="active site" description="Proton donor" evidence="2">
    <location>
        <position position="487"/>
    </location>
</feature>
<dbReference type="GO" id="GO:0030246">
    <property type="term" value="F:carbohydrate binding"/>
    <property type="evidence" value="ECO:0007669"/>
    <property type="project" value="InterPro"/>
</dbReference>
<reference evidence="9" key="1">
    <citation type="submission" date="2016-10" db="EMBL/GenBank/DDBJ databases">
        <authorList>
            <person name="Varghese N."/>
            <person name="Submissions S."/>
        </authorList>
    </citation>
    <scope>NUCLEOTIDE SEQUENCE [LARGE SCALE GENOMIC DNA]</scope>
    <source>
        <strain evidence="9">ATCC 35263</strain>
    </source>
</reference>
<feature type="compositionally biased region" description="Low complexity" evidence="4">
    <location>
        <begin position="751"/>
        <end position="764"/>
    </location>
</feature>